<dbReference type="GO" id="GO:0006644">
    <property type="term" value="P:phospholipid metabolic process"/>
    <property type="evidence" value="ECO:0007669"/>
    <property type="project" value="InterPro"/>
</dbReference>
<dbReference type="PANTHER" id="PTHR10165:SF197">
    <property type="entry name" value="FI04477P-RELATED"/>
    <property type="match status" value="1"/>
</dbReference>
<comment type="similarity">
    <text evidence="2">Belongs to the PA-phosphatase related phosphoesterase family.</text>
</comment>
<dbReference type="AlphaFoldDB" id="A0A4C1ULA1"/>
<dbReference type="GO" id="GO:0008195">
    <property type="term" value="F:phosphatidate phosphatase activity"/>
    <property type="evidence" value="ECO:0007669"/>
    <property type="project" value="TreeGrafter"/>
</dbReference>
<evidence type="ECO:0000259" key="7">
    <source>
        <dbReference type="Pfam" id="PF01569"/>
    </source>
</evidence>
<evidence type="ECO:0000313" key="8">
    <source>
        <dbReference type="EMBL" id="GBP27238.1"/>
    </source>
</evidence>
<dbReference type="InterPro" id="IPR036938">
    <property type="entry name" value="PAP2/HPO_sf"/>
</dbReference>
<evidence type="ECO:0000256" key="2">
    <source>
        <dbReference type="ARBA" id="ARBA00008816"/>
    </source>
</evidence>
<keyword evidence="4 6" id="KW-1133">Transmembrane helix</keyword>
<keyword evidence="5 6" id="KW-0472">Membrane</keyword>
<dbReference type="STRING" id="151549.A0A4C1ULA1"/>
<protein>
    <submittedName>
        <fullName evidence="8">Phosphatidate phosphatase</fullName>
    </submittedName>
</protein>
<dbReference type="EMBL" id="BGZK01000191">
    <property type="protein sequence ID" value="GBP27238.1"/>
    <property type="molecule type" value="Genomic_DNA"/>
</dbReference>
<name>A0A4C1ULA1_EUMVA</name>
<proteinExistence type="inferred from homology"/>
<dbReference type="GO" id="GO:0007165">
    <property type="term" value="P:signal transduction"/>
    <property type="evidence" value="ECO:0007669"/>
    <property type="project" value="TreeGrafter"/>
</dbReference>
<feature type="domain" description="Phosphatidic acid phosphatase type 2/haloperoxidase" evidence="7">
    <location>
        <begin position="26"/>
        <end position="81"/>
    </location>
</feature>
<dbReference type="InterPro" id="IPR000326">
    <property type="entry name" value="PAP2/HPO"/>
</dbReference>
<evidence type="ECO:0000256" key="1">
    <source>
        <dbReference type="ARBA" id="ARBA00004141"/>
    </source>
</evidence>
<gene>
    <name evidence="8" type="primary">wun</name>
    <name evidence="8" type="ORF">EVAR_77252_1</name>
</gene>
<evidence type="ECO:0000256" key="5">
    <source>
        <dbReference type="ARBA" id="ARBA00023136"/>
    </source>
</evidence>
<dbReference type="GO" id="GO:0005886">
    <property type="term" value="C:plasma membrane"/>
    <property type="evidence" value="ECO:0007669"/>
    <property type="project" value="TreeGrafter"/>
</dbReference>
<evidence type="ECO:0000256" key="6">
    <source>
        <dbReference type="SAM" id="Phobius"/>
    </source>
</evidence>
<dbReference type="OrthoDB" id="8907274at2759"/>
<dbReference type="InterPro" id="IPR043216">
    <property type="entry name" value="PAP-like"/>
</dbReference>
<dbReference type="GO" id="GO:0046839">
    <property type="term" value="P:phospholipid dephosphorylation"/>
    <property type="evidence" value="ECO:0007669"/>
    <property type="project" value="TreeGrafter"/>
</dbReference>
<dbReference type="Proteomes" id="UP000299102">
    <property type="component" value="Unassembled WGS sequence"/>
</dbReference>
<dbReference type="SUPFAM" id="SSF48317">
    <property type="entry name" value="Acid phosphatase/Vanadium-dependent haloperoxidase"/>
    <property type="match status" value="1"/>
</dbReference>
<feature type="transmembrane region" description="Helical" evidence="6">
    <location>
        <begin position="61"/>
        <end position="79"/>
    </location>
</feature>
<reference evidence="8 9" key="1">
    <citation type="journal article" date="2019" name="Commun. Biol.">
        <title>The bagworm genome reveals a unique fibroin gene that provides high tensile strength.</title>
        <authorList>
            <person name="Kono N."/>
            <person name="Nakamura H."/>
            <person name="Ohtoshi R."/>
            <person name="Tomita M."/>
            <person name="Numata K."/>
            <person name="Arakawa K."/>
        </authorList>
    </citation>
    <scope>NUCLEOTIDE SEQUENCE [LARGE SCALE GENOMIC DNA]</scope>
</reference>
<comment type="subcellular location">
    <subcellularLocation>
        <location evidence="1">Membrane</location>
        <topology evidence="1">Multi-pass membrane protein</topology>
    </subcellularLocation>
</comment>
<feature type="transmembrane region" description="Helical" evidence="6">
    <location>
        <begin position="30"/>
        <end position="49"/>
    </location>
</feature>
<evidence type="ECO:0000256" key="3">
    <source>
        <dbReference type="ARBA" id="ARBA00022692"/>
    </source>
</evidence>
<comment type="caution">
    <text evidence="8">The sequence shown here is derived from an EMBL/GenBank/DDBJ whole genome shotgun (WGS) entry which is preliminary data.</text>
</comment>
<organism evidence="8 9">
    <name type="scientific">Eumeta variegata</name>
    <name type="common">Bagworm moth</name>
    <name type="synonym">Eumeta japonica</name>
    <dbReference type="NCBI Taxonomy" id="151549"/>
    <lineage>
        <taxon>Eukaryota</taxon>
        <taxon>Metazoa</taxon>
        <taxon>Ecdysozoa</taxon>
        <taxon>Arthropoda</taxon>
        <taxon>Hexapoda</taxon>
        <taxon>Insecta</taxon>
        <taxon>Pterygota</taxon>
        <taxon>Neoptera</taxon>
        <taxon>Endopterygota</taxon>
        <taxon>Lepidoptera</taxon>
        <taxon>Glossata</taxon>
        <taxon>Ditrysia</taxon>
        <taxon>Tineoidea</taxon>
        <taxon>Psychidae</taxon>
        <taxon>Oiketicinae</taxon>
        <taxon>Eumeta</taxon>
    </lineage>
</organism>
<sequence length="105" mass="12437">MEYRRVPVPSIVMFRSLYLEKRMVWRGTRVLRHTMQFGALMLSWFTALSRVSDYKHHWSDVLAGYFLGFTVAVLVWTWGTDLVEPRKKHSILPQHDVVLENQQST</sequence>
<evidence type="ECO:0000313" key="9">
    <source>
        <dbReference type="Proteomes" id="UP000299102"/>
    </source>
</evidence>
<evidence type="ECO:0000256" key="4">
    <source>
        <dbReference type="ARBA" id="ARBA00022989"/>
    </source>
</evidence>
<dbReference type="Gene3D" id="1.20.144.10">
    <property type="entry name" value="Phosphatidic acid phosphatase type 2/haloperoxidase"/>
    <property type="match status" value="1"/>
</dbReference>
<dbReference type="PANTHER" id="PTHR10165">
    <property type="entry name" value="LIPID PHOSPHATE PHOSPHATASE"/>
    <property type="match status" value="1"/>
</dbReference>
<accession>A0A4C1ULA1</accession>
<dbReference type="Pfam" id="PF01569">
    <property type="entry name" value="PAP2"/>
    <property type="match status" value="1"/>
</dbReference>
<keyword evidence="9" id="KW-1185">Reference proteome</keyword>
<keyword evidence="3 6" id="KW-0812">Transmembrane</keyword>